<accession>A0A2G5CXI7</accession>
<dbReference type="InterPro" id="IPR050158">
    <property type="entry name" value="Ubiquitin_ubiquitin-like"/>
</dbReference>
<dbReference type="AlphaFoldDB" id="A0A2G5CXI7"/>
<keyword evidence="4" id="KW-1185">Reference proteome</keyword>
<dbReference type="InParanoid" id="A0A2G5CXI7"/>
<dbReference type="SUPFAM" id="SSF54236">
    <property type="entry name" value="Ubiquitin-like"/>
    <property type="match status" value="3"/>
</dbReference>
<dbReference type="OrthoDB" id="10350619at2759"/>
<dbReference type="InterPro" id="IPR000626">
    <property type="entry name" value="Ubiquitin-like_dom"/>
</dbReference>
<reference evidence="3 4" key="1">
    <citation type="submission" date="2017-09" db="EMBL/GenBank/DDBJ databases">
        <title>WGS assembly of Aquilegia coerulea Goldsmith.</title>
        <authorList>
            <person name="Hodges S."/>
            <person name="Kramer E."/>
            <person name="Nordborg M."/>
            <person name="Tomkins J."/>
            <person name="Borevitz J."/>
            <person name="Derieg N."/>
            <person name="Yan J."/>
            <person name="Mihaltcheva S."/>
            <person name="Hayes R.D."/>
            <person name="Rokhsar D."/>
        </authorList>
    </citation>
    <scope>NUCLEOTIDE SEQUENCE [LARGE SCALE GENOMIC DNA]</scope>
    <source>
        <strain evidence="4">cv. Goldsmith</strain>
    </source>
</reference>
<protein>
    <recommendedName>
        <fullName evidence="2">Ubiquitin-like domain-containing protein</fullName>
    </recommendedName>
</protein>
<evidence type="ECO:0000259" key="2">
    <source>
        <dbReference type="PROSITE" id="PS50053"/>
    </source>
</evidence>
<dbReference type="Pfam" id="PF00240">
    <property type="entry name" value="ubiquitin"/>
    <property type="match status" value="2"/>
</dbReference>
<gene>
    <name evidence="3" type="ORF">AQUCO_03400109v1</name>
</gene>
<dbReference type="STRING" id="218851.A0A2G5CXI7"/>
<evidence type="ECO:0000256" key="1">
    <source>
        <dbReference type="ARBA" id="ARBA00022499"/>
    </source>
</evidence>
<keyword evidence="1" id="KW-1017">Isopeptide bond</keyword>
<dbReference type="InterPro" id="IPR029071">
    <property type="entry name" value="Ubiquitin-like_domsf"/>
</dbReference>
<feature type="domain" description="Ubiquitin-like" evidence="2">
    <location>
        <begin position="81"/>
        <end position="151"/>
    </location>
</feature>
<dbReference type="SMART" id="SM00213">
    <property type="entry name" value="UBQ"/>
    <property type="match status" value="1"/>
</dbReference>
<proteinExistence type="predicted"/>
<dbReference type="PROSITE" id="PS50053">
    <property type="entry name" value="UBIQUITIN_2"/>
    <property type="match status" value="1"/>
</dbReference>
<dbReference type="GO" id="GO:0003729">
    <property type="term" value="F:mRNA binding"/>
    <property type="evidence" value="ECO:0007669"/>
    <property type="project" value="UniProtKB-ARBA"/>
</dbReference>
<organism evidence="3 4">
    <name type="scientific">Aquilegia coerulea</name>
    <name type="common">Rocky mountain columbine</name>
    <dbReference type="NCBI Taxonomy" id="218851"/>
    <lineage>
        <taxon>Eukaryota</taxon>
        <taxon>Viridiplantae</taxon>
        <taxon>Streptophyta</taxon>
        <taxon>Embryophyta</taxon>
        <taxon>Tracheophyta</taxon>
        <taxon>Spermatophyta</taxon>
        <taxon>Magnoliopsida</taxon>
        <taxon>Ranunculales</taxon>
        <taxon>Ranunculaceae</taxon>
        <taxon>Thalictroideae</taxon>
        <taxon>Aquilegia</taxon>
    </lineage>
</organism>
<dbReference type="EMBL" id="KZ305051">
    <property type="protein sequence ID" value="PIA35984.1"/>
    <property type="molecule type" value="Genomic_DNA"/>
</dbReference>
<evidence type="ECO:0000313" key="3">
    <source>
        <dbReference type="EMBL" id="PIA35984.1"/>
    </source>
</evidence>
<dbReference type="Gene3D" id="3.10.20.90">
    <property type="entry name" value="Phosphatidylinositol 3-kinase Catalytic Subunit, Chain A, domain 1"/>
    <property type="match status" value="2"/>
</dbReference>
<dbReference type="CDD" id="cd17039">
    <property type="entry name" value="Ubl_ubiquitin_like"/>
    <property type="match status" value="2"/>
</dbReference>
<evidence type="ECO:0000313" key="4">
    <source>
        <dbReference type="Proteomes" id="UP000230069"/>
    </source>
</evidence>
<dbReference type="PANTHER" id="PTHR10666">
    <property type="entry name" value="UBIQUITIN"/>
    <property type="match status" value="1"/>
</dbReference>
<sequence>MENIIVEFDESGERHVIRGVETIGDLKNRIQQEYQIDADEQILQYQEYLMFDNDKKIASLRDIKTHKKMTLYNKIDHQTAVQVDVVCQGAAATGKECTIRAFGGQTVSMLKEQINKKLGFGPYLQSLTTFRKPMKDEDLLRDYIISERPTVSCTIANEGVPRNYVFVQYKNKQESFPVAQKDTIYTVEYKFREKHNLPEDYNIYFTWMGQQLLGFKTLKEYSIPDNGVLGFSEYPII</sequence>
<name>A0A2G5CXI7_AQUCA</name>
<dbReference type="Proteomes" id="UP000230069">
    <property type="component" value="Unassembled WGS sequence"/>
</dbReference>